<dbReference type="OrthoDB" id="4062651at2759"/>
<dbReference type="SUPFAM" id="SSF56112">
    <property type="entry name" value="Protein kinase-like (PK-like)"/>
    <property type="match status" value="1"/>
</dbReference>
<dbReference type="Gene3D" id="1.10.510.10">
    <property type="entry name" value="Transferase(Phosphotransferase) domain 1"/>
    <property type="match status" value="1"/>
</dbReference>
<proteinExistence type="predicted"/>
<organism evidence="2 3">
    <name type="scientific">Porphyra umbilicalis</name>
    <name type="common">Purple laver</name>
    <name type="synonym">Red alga</name>
    <dbReference type="NCBI Taxonomy" id="2786"/>
    <lineage>
        <taxon>Eukaryota</taxon>
        <taxon>Rhodophyta</taxon>
        <taxon>Bangiophyceae</taxon>
        <taxon>Bangiales</taxon>
        <taxon>Bangiaceae</taxon>
        <taxon>Porphyra</taxon>
    </lineage>
</organism>
<keyword evidence="3" id="KW-1185">Reference proteome</keyword>
<sequence length="385" mass="42225">MMLWYQEGLPDPEEWQLLDIQTTRPSKKNKEKGVMVGIDAQVDVVYKAIRYHLLMERNNKVAACEENDALRYPPAADDESAANQSQERRLAADGAVMFDICANMLQLYGRHLSLWVVPGADDASASVTEVAAARRAGYYNGFPCRRQLRTMRGVLSPVDPAKYYMRVYGCPTANTFPHLPGITKDRLVVHHREPLYDGIFLVEVAPGETTGATTAGTLMAMKTVYNCYRTDTQDFIREADTLGKIPSHPNVVRFHGLVVDGDGLVDGILTSYLDGKPLTAVKQATMSERERWRSQINAALDHLHSSGGPDNPRAPVIWGDAKTGNVMITSAGDAVIFDFGGGWTYAGVAKEDENTLEVDELGRAMIMQFLAELPLSGEGAAAAAE</sequence>
<dbReference type="Proteomes" id="UP000218209">
    <property type="component" value="Unassembled WGS sequence"/>
</dbReference>
<evidence type="ECO:0000313" key="3">
    <source>
        <dbReference type="Proteomes" id="UP000218209"/>
    </source>
</evidence>
<dbReference type="Gene3D" id="3.30.200.20">
    <property type="entry name" value="Phosphorylase Kinase, domain 1"/>
    <property type="match status" value="1"/>
</dbReference>
<evidence type="ECO:0000313" key="2">
    <source>
        <dbReference type="EMBL" id="OSX80630.1"/>
    </source>
</evidence>
<dbReference type="GO" id="GO:0005524">
    <property type="term" value="F:ATP binding"/>
    <property type="evidence" value="ECO:0007669"/>
    <property type="project" value="InterPro"/>
</dbReference>
<dbReference type="PROSITE" id="PS50011">
    <property type="entry name" value="PROTEIN_KINASE_DOM"/>
    <property type="match status" value="1"/>
</dbReference>
<dbReference type="GO" id="GO:0004672">
    <property type="term" value="F:protein kinase activity"/>
    <property type="evidence" value="ECO:0007669"/>
    <property type="project" value="InterPro"/>
</dbReference>
<name>A0A1X6PIH0_PORUM</name>
<accession>A0A1X6PIH0</accession>
<protein>
    <recommendedName>
        <fullName evidence="1">Protein kinase domain-containing protein</fullName>
    </recommendedName>
</protein>
<dbReference type="AlphaFoldDB" id="A0A1X6PIH0"/>
<dbReference type="InterPro" id="IPR011009">
    <property type="entry name" value="Kinase-like_dom_sf"/>
</dbReference>
<dbReference type="EMBL" id="KV918771">
    <property type="protein sequence ID" value="OSX80630.1"/>
    <property type="molecule type" value="Genomic_DNA"/>
</dbReference>
<evidence type="ECO:0000259" key="1">
    <source>
        <dbReference type="PROSITE" id="PS50011"/>
    </source>
</evidence>
<feature type="domain" description="Protein kinase" evidence="1">
    <location>
        <begin position="189"/>
        <end position="385"/>
    </location>
</feature>
<gene>
    <name evidence="2" type="ORF">BU14_0048s0045</name>
</gene>
<dbReference type="Pfam" id="PF00069">
    <property type="entry name" value="Pkinase"/>
    <property type="match status" value="1"/>
</dbReference>
<reference evidence="2 3" key="1">
    <citation type="submission" date="2017-03" db="EMBL/GenBank/DDBJ databases">
        <title>WGS assembly of Porphyra umbilicalis.</title>
        <authorList>
            <person name="Brawley S.H."/>
            <person name="Blouin N.A."/>
            <person name="Ficko-Blean E."/>
            <person name="Wheeler G.L."/>
            <person name="Lohr M."/>
            <person name="Goodson H.V."/>
            <person name="Jenkins J.W."/>
            <person name="Blaby-Haas C.E."/>
            <person name="Helliwell K.E."/>
            <person name="Chan C."/>
            <person name="Marriage T."/>
            <person name="Bhattacharya D."/>
            <person name="Klein A.S."/>
            <person name="Badis Y."/>
            <person name="Brodie J."/>
            <person name="Cao Y."/>
            <person name="Collen J."/>
            <person name="Dittami S.M."/>
            <person name="Gachon C.M."/>
            <person name="Green B.R."/>
            <person name="Karpowicz S."/>
            <person name="Kim J.W."/>
            <person name="Kudahl U."/>
            <person name="Lin S."/>
            <person name="Michel G."/>
            <person name="Mittag M."/>
            <person name="Olson B.J."/>
            <person name="Pangilinan J."/>
            <person name="Peng Y."/>
            <person name="Qiu H."/>
            <person name="Shu S."/>
            <person name="Singer J.T."/>
            <person name="Smith A.G."/>
            <person name="Sprecher B.N."/>
            <person name="Wagner V."/>
            <person name="Wang W."/>
            <person name="Wang Z.-Y."/>
            <person name="Yan J."/>
            <person name="Yarish C."/>
            <person name="Zoeuner-Riek S."/>
            <person name="Zhuang Y."/>
            <person name="Zou Y."/>
            <person name="Lindquist E.A."/>
            <person name="Grimwood J."/>
            <person name="Barry K."/>
            <person name="Rokhsar D.S."/>
            <person name="Schmutz J."/>
            <person name="Stiller J.W."/>
            <person name="Grossman A.R."/>
            <person name="Prochnik S.E."/>
        </authorList>
    </citation>
    <scope>NUCLEOTIDE SEQUENCE [LARGE SCALE GENOMIC DNA]</scope>
    <source>
        <strain evidence="2">4086291</strain>
    </source>
</reference>
<dbReference type="InterPro" id="IPR000719">
    <property type="entry name" value="Prot_kinase_dom"/>
</dbReference>